<evidence type="ECO:0000256" key="1">
    <source>
        <dbReference type="SAM" id="SignalP"/>
    </source>
</evidence>
<protein>
    <submittedName>
        <fullName evidence="2">DUF5640 domain-containing protein</fullName>
    </submittedName>
</protein>
<dbReference type="Proteomes" id="UP001595793">
    <property type="component" value="Unassembled WGS sequence"/>
</dbReference>
<sequence>MKKLFFCLGILLFFLTTSCNSDDGYDADPDLETRRKWLVNENEWKFSGLNFIDVNESDPAIIANLEQQLKNSLEQNVYIFNEDGTGSLIARQNRYAFNFKVSETEITLTGGIQDVWNGYDIDNGALTFFTKGESYISGKNLSYAVRLTYK</sequence>
<accession>A0ABV8H553</accession>
<evidence type="ECO:0000313" key="3">
    <source>
        <dbReference type="Proteomes" id="UP001595793"/>
    </source>
</evidence>
<gene>
    <name evidence="2" type="ORF">ACFOS1_03010</name>
</gene>
<proteinExistence type="predicted"/>
<feature type="signal peptide" evidence="1">
    <location>
        <begin position="1"/>
        <end position="21"/>
    </location>
</feature>
<name>A0ABV8H553_9FLAO</name>
<reference evidence="3" key="1">
    <citation type="journal article" date="2019" name="Int. J. Syst. Evol. Microbiol.">
        <title>The Global Catalogue of Microorganisms (GCM) 10K type strain sequencing project: providing services to taxonomists for standard genome sequencing and annotation.</title>
        <authorList>
            <consortium name="The Broad Institute Genomics Platform"/>
            <consortium name="The Broad Institute Genome Sequencing Center for Infectious Disease"/>
            <person name="Wu L."/>
            <person name="Ma J."/>
        </authorList>
    </citation>
    <scope>NUCLEOTIDE SEQUENCE [LARGE SCALE GENOMIC DNA]</scope>
    <source>
        <strain evidence="3">CECT 9128</strain>
    </source>
</reference>
<organism evidence="2 3">
    <name type="scientific">Zunongwangia endophytica</name>
    <dbReference type="NCBI Taxonomy" id="1808945"/>
    <lineage>
        <taxon>Bacteria</taxon>
        <taxon>Pseudomonadati</taxon>
        <taxon>Bacteroidota</taxon>
        <taxon>Flavobacteriia</taxon>
        <taxon>Flavobacteriales</taxon>
        <taxon>Flavobacteriaceae</taxon>
        <taxon>Zunongwangia</taxon>
    </lineage>
</organism>
<comment type="caution">
    <text evidence="2">The sequence shown here is derived from an EMBL/GenBank/DDBJ whole genome shotgun (WGS) entry which is preliminary data.</text>
</comment>
<keyword evidence="3" id="KW-1185">Reference proteome</keyword>
<keyword evidence="1" id="KW-0732">Signal</keyword>
<dbReference type="PROSITE" id="PS51257">
    <property type="entry name" value="PROKAR_LIPOPROTEIN"/>
    <property type="match status" value="1"/>
</dbReference>
<dbReference type="EMBL" id="JBHSAS010000006">
    <property type="protein sequence ID" value="MFC4026361.1"/>
    <property type="molecule type" value="Genomic_DNA"/>
</dbReference>
<dbReference type="RefSeq" id="WP_290236281.1">
    <property type="nucleotide sequence ID" value="NZ_JAUFPZ010000002.1"/>
</dbReference>
<feature type="chain" id="PRO_5045652561" evidence="1">
    <location>
        <begin position="22"/>
        <end position="150"/>
    </location>
</feature>
<evidence type="ECO:0000313" key="2">
    <source>
        <dbReference type="EMBL" id="MFC4026361.1"/>
    </source>
</evidence>